<sequence length="992" mass="105745">MSSPATQTSSDCSAMPSKLSSCVIGIDVGGTNTDAVILRGDNVLAWHKTPTTSDIQDGVERAIQEVVKKAEISPRHVGSVKIGTTQFVNAVLEQDSSKLDKVAVIRLCGPYSRGSPPFVDFPSKLRTLMQGHVGYVDGGYQVDGAVIADISVDQLKEQASIIESKSITSIVVVGIYSPSNPTQEEEARRILSSELGPGYDISCSHAIGRLGFLERENAGILNASLRRFARHVIAGFSYAVQRLGKCKLYITLNDGTLSKAMTAADYPVRCFSSGPTNSARGAALLAKSQQLGDTVSDEREVIVVDIGGTTTDICALLKTGYPRQSGAFVKIAGVRTNFTIPDVHSIALGGGSLIRIKDTRTSIGPDSVGSRLEQESIAFGGETLTANDLVFSTEKTYSLVPSNIKVSGLKEIARMLESAIDLVKTKQGDAKVILVGGGSIIIADKIAGVGEIIRPKYLEVANAVGAAISKIAGSVDSTFVPGAKTIDQEIEAAKALAIERCVAAGGNKNTIEVMEIDIVPISYVTNGATKLQVRVVGDLLEGYEEDFDLPESLLDGEVFRKEDLIIVPKKLSEDVNSISKASSYDVVEQVDIGSYRPRINGDLWYLSELDLQFFLDGTGVLGVGSCGEPYPTYIACLEILRAGGDITIRRQDTFPDDGVVLMSGFMGGPSVYLERIPGLTEISDAIEAVMKAADLETFDAVVPNEIGGMNAFEAFLAAHRFGKSVLDTDLVARAYPFVWQTVRCLNDLPVVPAAIANGAGKTEVFKTAKDNLEAEDLMRGACVNLGSLTGMCTCPVYGAEAKTLPKNSFSHAWQIGRSIALSRSLKQDPLTSLLASEDGILLFSGKIISVTRSVSEGFTRGSVLLEPFSDSLSSPTISTPSSTSTLFIEFENENLSAVLRREGDEDEVLAVCPDLITLLDKANGAPLGISDYKYGLRVSVIALRSPPVWTTERGLEMGGPKAFGLDIPYKSVGTGEYSPPKSVWEMFGGTVL</sequence>
<dbReference type="PANTHER" id="PTHR11365:SF10">
    <property type="entry name" value="HYDANTOINASE_OXOPROLINASE"/>
    <property type="match status" value="1"/>
</dbReference>
<dbReference type="InterPro" id="IPR024071">
    <property type="entry name" value="S-Me-THD_C_sf"/>
</dbReference>
<dbReference type="Gene3D" id="3.40.1610.10">
    <property type="entry name" value="CV3147-like domain"/>
    <property type="match status" value="1"/>
</dbReference>
<dbReference type="AlphaFoldDB" id="A0A8H8UFG1"/>
<reference evidence="5 6" key="1">
    <citation type="submission" date="2018-05" db="EMBL/GenBank/DDBJ databases">
        <title>Genome sequencing and assembly of the regulated plant pathogen Lachnellula willkommii and related sister species for the development of diagnostic species identification markers.</title>
        <authorList>
            <person name="Giroux E."/>
            <person name="Bilodeau G."/>
        </authorList>
    </citation>
    <scope>NUCLEOTIDE SEQUENCE [LARGE SCALE GENOMIC DNA]</scope>
    <source>
        <strain evidence="5 6">CBS 160.35</strain>
    </source>
</reference>
<dbReference type="Pfam" id="PF06032">
    <property type="entry name" value="S-Me-THD_N"/>
    <property type="match status" value="1"/>
</dbReference>
<feature type="domain" description="Hydantoinase A/oxoprolinase" evidence="1">
    <location>
        <begin position="215"/>
        <end position="388"/>
    </location>
</feature>
<feature type="domain" description="S-Me-THD-like C-terminal" evidence="4">
    <location>
        <begin position="770"/>
        <end position="972"/>
    </location>
</feature>
<name>A0A8H8UFG1_9HELO</name>
<evidence type="ECO:0000313" key="5">
    <source>
        <dbReference type="EMBL" id="TVY45805.1"/>
    </source>
</evidence>
<proteinExistence type="predicted"/>
<dbReference type="Gene3D" id="2.40.390.10">
    <property type="entry name" value="CV3147-like"/>
    <property type="match status" value="1"/>
</dbReference>
<dbReference type="GO" id="GO:0016787">
    <property type="term" value="F:hydrolase activity"/>
    <property type="evidence" value="ECO:0007669"/>
    <property type="project" value="InterPro"/>
</dbReference>
<accession>A0A8H8UFG1</accession>
<dbReference type="InterPro" id="IPR002821">
    <property type="entry name" value="Hydantoinase_A"/>
</dbReference>
<dbReference type="PANTHER" id="PTHR11365">
    <property type="entry name" value="5-OXOPROLINASE RELATED"/>
    <property type="match status" value="1"/>
</dbReference>
<dbReference type="FunFam" id="2.40.390.10:FF:000003">
    <property type="entry name" value="Uncharacterized protein"/>
    <property type="match status" value="1"/>
</dbReference>
<evidence type="ECO:0000313" key="6">
    <source>
        <dbReference type="Proteomes" id="UP000443090"/>
    </source>
</evidence>
<dbReference type="Pfam" id="PF20906">
    <property type="entry name" value="S-Me-THD_C"/>
    <property type="match status" value="1"/>
</dbReference>
<gene>
    <name evidence="5" type="primary">hyuA_1</name>
    <name evidence="5" type="ORF">LOCC1_G004036</name>
</gene>
<dbReference type="InterPro" id="IPR048350">
    <property type="entry name" value="S-Me-THD-like_C"/>
</dbReference>
<dbReference type="InterPro" id="IPR027479">
    <property type="entry name" value="S-Me-THD_N_sf"/>
</dbReference>
<dbReference type="Pfam" id="PF05378">
    <property type="entry name" value="Hydant_A_N"/>
    <property type="match status" value="1"/>
</dbReference>
<protein>
    <submittedName>
        <fullName evidence="5">Putative D-/L-hydantoinase subunit A</fullName>
    </submittedName>
</protein>
<evidence type="ECO:0000259" key="3">
    <source>
        <dbReference type="Pfam" id="PF06032"/>
    </source>
</evidence>
<evidence type="ECO:0000259" key="1">
    <source>
        <dbReference type="Pfam" id="PF01968"/>
    </source>
</evidence>
<dbReference type="InterPro" id="IPR045079">
    <property type="entry name" value="Oxoprolinase-like"/>
</dbReference>
<organism evidence="5 6">
    <name type="scientific">Lachnellula occidentalis</name>
    <dbReference type="NCBI Taxonomy" id="215460"/>
    <lineage>
        <taxon>Eukaryota</taxon>
        <taxon>Fungi</taxon>
        <taxon>Dikarya</taxon>
        <taxon>Ascomycota</taxon>
        <taxon>Pezizomycotina</taxon>
        <taxon>Leotiomycetes</taxon>
        <taxon>Helotiales</taxon>
        <taxon>Lachnaceae</taxon>
        <taxon>Lachnellula</taxon>
    </lineage>
</organism>
<feature type="domain" description="Hydantoinase/oxoprolinase N-terminal" evidence="2">
    <location>
        <begin position="24"/>
        <end position="194"/>
    </location>
</feature>
<keyword evidence="6" id="KW-1185">Reference proteome</keyword>
<dbReference type="InterPro" id="IPR010318">
    <property type="entry name" value="S-Me-THD_N"/>
</dbReference>
<dbReference type="SUPFAM" id="SSF53067">
    <property type="entry name" value="Actin-like ATPase domain"/>
    <property type="match status" value="2"/>
</dbReference>
<dbReference type="SUPFAM" id="SSF160991">
    <property type="entry name" value="CV3147-like"/>
    <property type="match status" value="1"/>
</dbReference>
<dbReference type="InterPro" id="IPR008040">
    <property type="entry name" value="Hydant_A_N"/>
</dbReference>
<dbReference type="InterPro" id="IPR043129">
    <property type="entry name" value="ATPase_NBD"/>
</dbReference>
<dbReference type="Proteomes" id="UP000443090">
    <property type="component" value="Unassembled WGS sequence"/>
</dbReference>
<dbReference type="FunFam" id="3.40.1610.10:FF:000001">
    <property type="entry name" value="Hydantoinase, putative"/>
    <property type="match status" value="1"/>
</dbReference>
<comment type="caution">
    <text evidence="5">The sequence shown here is derived from an EMBL/GenBank/DDBJ whole genome shotgun (WGS) entry which is preliminary data.</text>
</comment>
<evidence type="ECO:0000259" key="2">
    <source>
        <dbReference type="Pfam" id="PF05378"/>
    </source>
</evidence>
<dbReference type="Gene3D" id="3.30.420.40">
    <property type="match status" value="1"/>
</dbReference>
<feature type="domain" description="S-Me-THD N-terminal" evidence="3">
    <location>
        <begin position="610"/>
        <end position="766"/>
    </location>
</feature>
<evidence type="ECO:0000259" key="4">
    <source>
        <dbReference type="Pfam" id="PF20906"/>
    </source>
</evidence>
<dbReference type="Pfam" id="PF01968">
    <property type="entry name" value="Hydantoinase_A"/>
    <property type="match status" value="1"/>
</dbReference>
<dbReference type="EMBL" id="QGMI01000178">
    <property type="protein sequence ID" value="TVY45805.1"/>
    <property type="molecule type" value="Genomic_DNA"/>
</dbReference>
<dbReference type="OrthoDB" id="5404895at2759"/>